<evidence type="ECO:0000313" key="2">
    <source>
        <dbReference type="Proteomes" id="UP001213681"/>
    </source>
</evidence>
<organism evidence="1 2">
    <name type="scientific">Penicillium daleae</name>
    <dbReference type="NCBI Taxonomy" id="63821"/>
    <lineage>
        <taxon>Eukaryota</taxon>
        <taxon>Fungi</taxon>
        <taxon>Dikarya</taxon>
        <taxon>Ascomycota</taxon>
        <taxon>Pezizomycotina</taxon>
        <taxon>Eurotiomycetes</taxon>
        <taxon>Eurotiomycetidae</taxon>
        <taxon>Eurotiales</taxon>
        <taxon>Aspergillaceae</taxon>
        <taxon>Penicillium</taxon>
    </lineage>
</organism>
<sequence>MASPETVSTILARALPDLKADGDPTDSSTLPSVDFVAGLKPWSAFKSDIISDFQLQQWSQTVLGYYSQGPFSLETESVFVATERGVRGRSNQRIGHMLGSVFKEQQIDLRFADFKYQPHVMPDVRAPNSIIITRSAELGVVGEVRMPWVAQYDLKVMVDLMDAGDDTKFRHGIGQLAHSMKELDIKYGFLTNYNQTVFVRQVLLSDGMGLE</sequence>
<dbReference type="AlphaFoldDB" id="A0AAD6CBP0"/>
<accession>A0AAD6CBP0</accession>
<dbReference type="RefSeq" id="XP_056768931.1">
    <property type="nucleotide sequence ID" value="XM_056904824.1"/>
</dbReference>
<gene>
    <name evidence="1" type="ORF">N7458_001441</name>
</gene>
<dbReference type="EMBL" id="JAPVEA010000002">
    <property type="protein sequence ID" value="KAJ5459889.1"/>
    <property type="molecule type" value="Genomic_DNA"/>
</dbReference>
<dbReference type="GeneID" id="81595067"/>
<protein>
    <submittedName>
        <fullName evidence="1">Uncharacterized protein</fullName>
    </submittedName>
</protein>
<evidence type="ECO:0000313" key="1">
    <source>
        <dbReference type="EMBL" id="KAJ5459889.1"/>
    </source>
</evidence>
<comment type="caution">
    <text evidence="1">The sequence shown here is derived from an EMBL/GenBank/DDBJ whole genome shotgun (WGS) entry which is preliminary data.</text>
</comment>
<keyword evidence="2" id="KW-1185">Reference proteome</keyword>
<name>A0AAD6CBP0_9EURO</name>
<dbReference type="Proteomes" id="UP001213681">
    <property type="component" value="Unassembled WGS sequence"/>
</dbReference>
<reference evidence="1" key="1">
    <citation type="submission" date="2022-12" db="EMBL/GenBank/DDBJ databases">
        <authorList>
            <person name="Petersen C."/>
        </authorList>
    </citation>
    <scope>NUCLEOTIDE SEQUENCE</scope>
    <source>
        <strain evidence="1">IBT 16125</strain>
    </source>
</reference>
<reference evidence="1" key="2">
    <citation type="journal article" date="2023" name="IMA Fungus">
        <title>Comparative genomic study of the Penicillium genus elucidates a diverse pangenome and 15 lateral gene transfer events.</title>
        <authorList>
            <person name="Petersen C."/>
            <person name="Sorensen T."/>
            <person name="Nielsen M.R."/>
            <person name="Sondergaard T.E."/>
            <person name="Sorensen J.L."/>
            <person name="Fitzpatrick D.A."/>
            <person name="Frisvad J.C."/>
            <person name="Nielsen K.L."/>
        </authorList>
    </citation>
    <scope>NUCLEOTIDE SEQUENCE</scope>
    <source>
        <strain evidence="1">IBT 16125</strain>
    </source>
</reference>
<proteinExistence type="predicted"/>